<proteinExistence type="inferred from homology"/>
<dbReference type="InterPro" id="IPR031107">
    <property type="entry name" value="Small_HSP"/>
</dbReference>
<dbReference type="InterPro" id="IPR002068">
    <property type="entry name" value="A-crystallin/Hsp20_dom"/>
</dbReference>
<organism evidence="4">
    <name type="scientific">Vecturithrix granuli</name>
    <dbReference type="NCBI Taxonomy" id="1499967"/>
    <lineage>
        <taxon>Bacteria</taxon>
        <taxon>Candidatus Moduliflexota</taxon>
        <taxon>Candidatus Vecturitrichia</taxon>
        <taxon>Candidatus Vecturitrichales</taxon>
        <taxon>Candidatus Vecturitrichaceae</taxon>
        <taxon>Candidatus Vecturithrix</taxon>
    </lineage>
</organism>
<dbReference type="STRING" id="1499967.U27_00805"/>
<evidence type="ECO:0000313" key="4">
    <source>
        <dbReference type="EMBL" id="GAK60907.1"/>
    </source>
</evidence>
<dbReference type="InterPro" id="IPR008978">
    <property type="entry name" value="HSP20-like_chaperone"/>
</dbReference>
<evidence type="ECO:0000256" key="1">
    <source>
        <dbReference type="PROSITE-ProRule" id="PRU00285"/>
    </source>
</evidence>
<dbReference type="PROSITE" id="PS01031">
    <property type="entry name" value="SHSP"/>
    <property type="match status" value="1"/>
</dbReference>
<reference evidence="4" key="1">
    <citation type="journal article" date="2015" name="PeerJ">
        <title>First genomic representation of candidate bacterial phylum KSB3 points to enhanced environmental sensing as a trigger of wastewater bulking.</title>
        <authorList>
            <person name="Sekiguchi Y."/>
            <person name="Ohashi A."/>
            <person name="Parks D.H."/>
            <person name="Yamauchi T."/>
            <person name="Tyson G.W."/>
            <person name="Hugenholtz P."/>
        </authorList>
    </citation>
    <scope>NUCLEOTIDE SEQUENCE [LARGE SCALE GENOMIC DNA]</scope>
</reference>
<evidence type="ECO:0000256" key="2">
    <source>
        <dbReference type="RuleBase" id="RU003616"/>
    </source>
</evidence>
<feature type="domain" description="SHSP" evidence="3">
    <location>
        <begin position="43"/>
        <end position="155"/>
    </location>
</feature>
<dbReference type="AlphaFoldDB" id="A0A081C8K2"/>
<dbReference type="FunFam" id="2.60.40.790:FF:000072">
    <property type="entry name" value="Small heat shock protein HSP16.5"/>
    <property type="match status" value="1"/>
</dbReference>
<accession>A0A081C8K2</accession>
<dbReference type="SUPFAM" id="SSF49764">
    <property type="entry name" value="HSP20-like chaperones"/>
    <property type="match status" value="1"/>
</dbReference>
<dbReference type="HOGENOM" id="CLU_046737_9_0_0"/>
<dbReference type="CDD" id="cd06464">
    <property type="entry name" value="ACD_sHsps-like"/>
    <property type="match status" value="1"/>
</dbReference>
<protein>
    <submittedName>
        <fullName evidence="4">Heat shock protein hsp20</fullName>
    </submittedName>
</protein>
<gene>
    <name evidence="4" type="ORF">U27_00805</name>
</gene>
<dbReference type="Gene3D" id="2.60.40.790">
    <property type="match status" value="1"/>
</dbReference>
<keyword evidence="5" id="KW-1185">Reference proteome</keyword>
<dbReference type="eggNOG" id="COG0071">
    <property type="taxonomic scope" value="Bacteria"/>
</dbReference>
<dbReference type="Pfam" id="PF00011">
    <property type="entry name" value="HSP20"/>
    <property type="match status" value="1"/>
</dbReference>
<evidence type="ECO:0000313" key="5">
    <source>
        <dbReference type="Proteomes" id="UP000030661"/>
    </source>
</evidence>
<dbReference type="PANTHER" id="PTHR11527">
    <property type="entry name" value="HEAT-SHOCK PROTEIN 20 FAMILY MEMBER"/>
    <property type="match status" value="1"/>
</dbReference>
<comment type="similarity">
    <text evidence="1 2">Belongs to the small heat shock protein (HSP20) family.</text>
</comment>
<keyword evidence="4" id="KW-0346">Stress response</keyword>
<sequence>MLTRWEPFGGIRQRGDVFSELTRMQEEMNRFFDDFFGEQRRGLTEGAWLPAVDVSETDAEFVVRAELPGMTQENIEINVQDNILTLKGEKKQEKKEEKENFHRLERSYGSFSRSFTLPAGVKPEDIKASFKDGVLEVTMPKTEEARPKKIAITAGS</sequence>
<evidence type="ECO:0000259" key="3">
    <source>
        <dbReference type="PROSITE" id="PS01031"/>
    </source>
</evidence>
<dbReference type="Proteomes" id="UP000030661">
    <property type="component" value="Unassembled WGS sequence"/>
</dbReference>
<name>A0A081C8K2_VECG1</name>
<dbReference type="EMBL" id="DF820475">
    <property type="protein sequence ID" value="GAK60907.1"/>
    <property type="molecule type" value="Genomic_DNA"/>
</dbReference>